<feature type="non-terminal residue" evidence="1">
    <location>
        <position position="106"/>
    </location>
</feature>
<feature type="non-terminal residue" evidence="1">
    <location>
        <position position="1"/>
    </location>
</feature>
<dbReference type="InterPro" id="IPR036513">
    <property type="entry name" value="STAS_dom_sf"/>
</dbReference>
<evidence type="ECO:0000313" key="1">
    <source>
        <dbReference type="EMBL" id="GAF88917.1"/>
    </source>
</evidence>
<dbReference type="InterPro" id="IPR021866">
    <property type="entry name" value="SpoIIAA-like"/>
</dbReference>
<evidence type="ECO:0008006" key="2">
    <source>
        <dbReference type="Google" id="ProtNLM"/>
    </source>
</evidence>
<dbReference type="Pfam" id="PF11964">
    <property type="entry name" value="SpoIIAA-like"/>
    <property type="match status" value="1"/>
</dbReference>
<comment type="caution">
    <text evidence="1">The sequence shown here is derived from an EMBL/GenBank/DDBJ whole genome shotgun (WGS) entry which is preliminary data.</text>
</comment>
<reference evidence="1" key="1">
    <citation type="journal article" date="2014" name="Front. Microbiol.">
        <title>High frequency of phylogenetically diverse reductive dehalogenase-homologous genes in deep subseafloor sedimentary metagenomes.</title>
        <authorList>
            <person name="Kawai M."/>
            <person name="Futagami T."/>
            <person name="Toyoda A."/>
            <person name="Takaki Y."/>
            <person name="Nishi S."/>
            <person name="Hori S."/>
            <person name="Arai W."/>
            <person name="Tsubouchi T."/>
            <person name="Morono Y."/>
            <person name="Uchiyama I."/>
            <person name="Ito T."/>
            <person name="Fujiyama A."/>
            <person name="Inagaki F."/>
            <person name="Takami H."/>
        </authorList>
    </citation>
    <scope>NUCLEOTIDE SEQUENCE</scope>
    <source>
        <strain evidence="1">Expedition CK06-06</strain>
    </source>
</reference>
<proteinExistence type="predicted"/>
<accession>X0TL96</accession>
<gene>
    <name evidence="1" type="ORF">S01H1_23917</name>
</gene>
<organism evidence="1">
    <name type="scientific">marine sediment metagenome</name>
    <dbReference type="NCBI Taxonomy" id="412755"/>
    <lineage>
        <taxon>unclassified sequences</taxon>
        <taxon>metagenomes</taxon>
        <taxon>ecological metagenomes</taxon>
    </lineage>
</organism>
<sequence>AANDEDAAKAWLLESPPEPATITFLPESEGAQVALRVSGRLRDADYENLKAELTRRLPESGKLRMLVIMDEGFRGWTPKACFDDIAMAFSPWRHRFEKLAVVSGPG</sequence>
<dbReference type="InterPro" id="IPR038396">
    <property type="entry name" value="SpoIIAA-like_sf"/>
</dbReference>
<dbReference type="AlphaFoldDB" id="X0TL96"/>
<name>X0TL96_9ZZZZ</name>
<protein>
    <recommendedName>
        <fullName evidence="2">STAS/SEC14 domain-containing protein</fullName>
    </recommendedName>
</protein>
<dbReference type="EMBL" id="BARS01013995">
    <property type="protein sequence ID" value="GAF88917.1"/>
    <property type="molecule type" value="Genomic_DNA"/>
</dbReference>
<dbReference type="Gene3D" id="3.40.50.10600">
    <property type="entry name" value="SpoIIaa-like domains"/>
    <property type="match status" value="1"/>
</dbReference>
<dbReference type="SUPFAM" id="SSF52091">
    <property type="entry name" value="SpoIIaa-like"/>
    <property type="match status" value="1"/>
</dbReference>